<dbReference type="EMBL" id="JAUEII010000019">
    <property type="protein sequence ID" value="MDN0049614.1"/>
    <property type="molecule type" value="Genomic_DNA"/>
</dbReference>
<dbReference type="RefSeq" id="WP_301639923.1">
    <property type="nucleotide sequence ID" value="NZ_JAUEII010000019.1"/>
</dbReference>
<dbReference type="InterPro" id="IPR013762">
    <property type="entry name" value="Integrase-like_cat_sf"/>
</dbReference>
<dbReference type="Proteomes" id="UP001167871">
    <property type="component" value="Unassembled WGS sequence"/>
</dbReference>
<protein>
    <submittedName>
        <fullName evidence="2">Site-specific integrase</fullName>
    </submittedName>
</protein>
<proteinExistence type="predicted"/>
<reference evidence="2" key="1">
    <citation type="submission" date="2023-06" db="EMBL/GenBank/DDBJ databases">
        <authorList>
            <person name="Zeman M."/>
            <person name="Kubasova T."/>
            <person name="Jahodarova E."/>
            <person name="Nykrynova M."/>
            <person name="Rychlik I."/>
        </authorList>
    </citation>
    <scope>NUCLEOTIDE SEQUENCE</scope>
    <source>
        <strain evidence="2">84_SSukc20</strain>
    </source>
</reference>
<comment type="caution">
    <text evidence="2">The sequence shown here is derived from an EMBL/GenBank/DDBJ whole genome shotgun (WGS) entry which is preliminary data.</text>
</comment>
<dbReference type="SUPFAM" id="SSF56349">
    <property type="entry name" value="DNA breaking-rejoining enzymes"/>
    <property type="match status" value="1"/>
</dbReference>
<dbReference type="Gene3D" id="1.10.443.10">
    <property type="entry name" value="Intergrase catalytic core"/>
    <property type="match status" value="1"/>
</dbReference>
<keyword evidence="1" id="KW-0233">DNA recombination</keyword>
<evidence type="ECO:0000313" key="3">
    <source>
        <dbReference type="Proteomes" id="UP001167871"/>
    </source>
</evidence>
<name>A0ABT7X6A1_9BACE</name>
<organism evidence="2 3">
    <name type="scientific">Bacteroides gallinaceum</name>
    <dbReference type="NCBI Taxonomy" id="1462571"/>
    <lineage>
        <taxon>Bacteria</taxon>
        <taxon>Pseudomonadati</taxon>
        <taxon>Bacteroidota</taxon>
        <taxon>Bacteroidia</taxon>
        <taxon>Bacteroidales</taxon>
        <taxon>Bacteroidaceae</taxon>
        <taxon>Bacteroides</taxon>
    </lineage>
</organism>
<dbReference type="InterPro" id="IPR011010">
    <property type="entry name" value="DNA_brk_join_enz"/>
</dbReference>
<reference evidence="2" key="2">
    <citation type="submission" date="2024-05" db="EMBL/GenBank/DDBJ databases">
        <title>Identification and characterization of horizontal gene transfer across gut microbiota members of farm animals based on homology search.</title>
        <authorList>
            <person name="Schwarzerova J."/>
            <person name="Nykrynova M."/>
            <person name="Jureckova K."/>
            <person name="Cejkova D."/>
            <person name="Rychlik I."/>
        </authorList>
    </citation>
    <scope>NUCLEOTIDE SEQUENCE</scope>
    <source>
        <strain evidence="2">84_SSukc20</strain>
    </source>
</reference>
<keyword evidence="3" id="KW-1185">Reference proteome</keyword>
<accession>A0ABT7X6A1</accession>
<evidence type="ECO:0000313" key="2">
    <source>
        <dbReference type="EMBL" id="MDN0049614.1"/>
    </source>
</evidence>
<evidence type="ECO:0000256" key="1">
    <source>
        <dbReference type="ARBA" id="ARBA00023172"/>
    </source>
</evidence>
<gene>
    <name evidence="2" type="ORF">QVO10_09490</name>
</gene>
<sequence length="312" mass="36049">MASFKLKFRPSTAEGKPGTLYFQVTHRRSTRTVYTDYRITPEEWDERTSFIRIIGTPERQAELQLIVSKIRWDCKRLAAFITEREQAMLEYTADDIVSAFRLLPPCQTWFGFIHGMTAKKLRIGRLGTAKTYRDALSSFSQFRDGEDMTVDAELTTDKNIFRHVFTGFAKTAKRAIPLSSLRAIRLLRLPEDSAVAFARDLFMLSVYLQGISFVDLAYLRKDDIRNGQLHYSRKKTGQELAVSWEPAMQDIVDNYAHLTKDSPYLLPIITKADGTERRQYERMEHKVNYYLKKIGTMVGLQASLTTYTGRHT</sequence>